<protein>
    <submittedName>
        <fullName evidence="1">Uncharacterized protein</fullName>
    </submittedName>
</protein>
<gene>
    <name evidence="1" type="ORF">WMO26_12395</name>
</gene>
<evidence type="ECO:0000313" key="2">
    <source>
        <dbReference type="Proteomes" id="UP001489509"/>
    </source>
</evidence>
<keyword evidence="2" id="KW-1185">Reference proteome</keyword>
<dbReference type="EMBL" id="JBBMFD010000032">
    <property type="protein sequence ID" value="MEQ2441628.1"/>
    <property type="molecule type" value="Genomic_DNA"/>
</dbReference>
<accession>A0ABV1E6F8</accession>
<evidence type="ECO:0000313" key="1">
    <source>
        <dbReference type="EMBL" id="MEQ2441628.1"/>
    </source>
</evidence>
<comment type="caution">
    <text evidence="1">The sequence shown here is derived from an EMBL/GenBank/DDBJ whole genome shotgun (WGS) entry which is preliminary data.</text>
</comment>
<organism evidence="1 2">
    <name type="scientific">Solibaculum intestinale</name>
    <dbReference type="NCBI Taxonomy" id="3133165"/>
    <lineage>
        <taxon>Bacteria</taxon>
        <taxon>Bacillati</taxon>
        <taxon>Bacillota</taxon>
        <taxon>Clostridia</taxon>
        <taxon>Eubacteriales</taxon>
        <taxon>Oscillospiraceae</taxon>
        <taxon>Solibaculum</taxon>
    </lineage>
</organism>
<proteinExistence type="predicted"/>
<sequence>MSYINVSDYKEYMRSRLPEDFEVLAVWASEQIDAATNWQLRGSLADLDEFKSGQVKKAACIQVKWLEELGGMSALVTPAFSSVTLGKFTISMPAAAEEEPGGLCPLAKKCLSPTGLLQTGEGAK</sequence>
<dbReference type="Proteomes" id="UP001489509">
    <property type="component" value="Unassembled WGS sequence"/>
</dbReference>
<dbReference type="RefSeq" id="WP_349220831.1">
    <property type="nucleotide sequence ID" value="NZ_JBBMFD010000032.1"/>
</dbReference>
<reference evidence="1 2" key="1">
    <citation type="submission" date="2024-03" db="EMBL/GenBank/DDBJ databases">
        <title>Human intestinal bacterial collection.</title>
        <authorList>
            <person name="Pauvert C."/>
            <person name="Hitch T.C.A."/>
            <person name="Clavel T."/>
        </authorList>
    </citation>
    <scope>NUCLEOTIDE SEQUENCE [LARGE SCALE GENOMIC DNA]</scope>
    <source>
        <strain evidence="1 2">CLA-JM-H44</strain>
    </source>
</reference>
<name>A0ABV1E6F8_9FIRM</name>